<dbReference type="Proteomes" id="UP000239494">
    <property type="component" value="Unassembled WGS sequence"/>
</dbReference>
<name>A0A2T0TAZ0_9PSEU</name>
<evidence type="ECO:0000256" key="1">
    <source>
        <dbReference type="SAM" id="Phobius"/>
    </source>
</evidence>
<feature type="transmembrane region" description="Helical" evidence="1">
    <location>
        <begin position="74"/>
        <end position="94"/>
    </location>
</feature>
<gene>
    <name evidence="2" type="ORF">CLV43_104669</name>
</gene>
<sequence>MNDEGVVKTGRSAVRGVHLAPLRSREEQDLHSGNINIKQYLERAQEVADSDVHRSVLDKNEDQRLDQAAKVIRVLSLSGGFLLALAYLGAGVFISKAYSDTPLASLSWVTGAAVGVFSVVSAVNRKR</sequence>
<keyword evidence="3" id="KW-1185">Reference proteome</keyword>
<keyword evidence="1" id="KW-0812">Transmembrane</keyword>
<accession>A0A2T0TAZ0</accession>
<keyword evidence="1" id="KW-1133">Transmembrane helix</keyword>
<evidence type="ECO:0008006" key="4">
    <source>
        <dbReference type="Google" id="ProtNLM"/>
    </source>
</evidence>
<evidence type="ECO:0000313" key="2">
    <source>
        <dbReference type="EMBL" id="PRY42832.1"/>
    </source>
</evidence>
<dbReference type="AlphaFoldDB" id="A0A2T0TAZ0"/>
<dbReference type="EMBL" id="PVTF01000004">
    <property type="protein sequence ID" value="PRY42832.1"/>
    <property type="molecule type" value="Genomic_DNA"/>
</dbReference>
<proteinExistence type="predicted"/>
<reference evidence="2 3" key="1">
    <citation type="submission" date="2018-03" db="EMBL/GenBank/DDBJ databases">
        <title>Genomic Encyclopedia of Archaeal and Bacterial Type Strains, Phase II (KMG-II): from individual species to whole genera.</title>
        <authorList>
            <person name="Goeker M."/>
        </authorList>
    </citation>
    <scope>NUCLEOTIDE SEQUENCE [LARGE SCALE GENOMIC DNA]</scope>
    <source>
        <strain evidence="2 3">DSM 44720</strain>
    </source>
</reference>
<comment type="caution">
    <text evidence="2">The sequence shown here is derived from an EMBL/GenBank/DDBJ whole genome shotgun (WGS) entry which is preliminary data.</text>
</comment>
<keyword evidence="1" id="KW-0472">Membrane</keyword>
<protein>
    <recommendedName>
        <fullName evidence="4">DUF2335 domain-containing protein</fullName>
    </recommendedName>
</protein>
<feature type="transmembrane region" description="Helical" evidence="1">
    <location>
        <begin position="106"/>
        <end position="123"/>
    </location>
</feature>
<evidence type="ECO:0000313" key="3">
    <source>
        <dbReference type="Proteomes" id="UP000239494"/>
    </source>
</evidence>
<organism evidence="2 3">
    <name type="scientific">Umezawaea tangerina</name>
    <dbReference type="NCBI Taxonomy" id="84725"/>
    <lineage>
        <taxon>Bacteria</taxon>
        <taxon>Bacillati</taxon>
        <taxon>Actinomycetota</taxon>
        <taxon>Actinomycetes</taxon>
        <taxon>Pseudonocardiales</taxon>
        <taxon>Pseudonocardiaceae</taxon>
        <taxon>Umezawaea</taxon>
    </lineage>
</organism>